<accession>M2QAQ2</accession>
<sequence length="46" mass="5385">MKYSFLRRDECITRNGANGLPHDPRHCDNGEQARPLSRFGEERKLL</sequence>
<feature type="region of interest" description="Disordered" evidence="1">
    <location>
        <begin position="14"/>
        <end position="46"/>
    </location>
</feature>
<evidence type="ECO:0000313" key="2">
    <source>
        <dbReference type="EMBL" id="EMD23157.1"/>
    </source>
</evidence>
<evidence type="ECO:0000256" key="1">
    <source>
        <dbReference type="SAM" id="MobiDB-lite"/>
    </source>
</evidence>
<dbReference type="Proteomes" id="UP000014137">
    <property type="component" value="Unassembled WGS sequence"/>
</dbReference>
<dbReference type="EMBL" id="ANMG01000079">
    <property type="protein sequence ID" value="EMD23157.1"/>
    <property type="molecule type" value="Genomic_DNA"/>
</dbReference>
<dbReference type="AlphaFoldDB" id="M2QAQ2"/>
<feature type="compositionally biased region" description="Basic and acidic residues" evidence="1">
    <location>
        <begin position="22"/>
        <end position="31"/>
    </location>
</feature>
<gene>
    <name evidence="2" type="ORF">C791_7519</name>
</gene>
<organism evidence="2 3">
    <name type="scientific">Amycolatopsis azurea DSM 43854</name>
    <dbReference type="NCBI Taxonomy" id="1238180"/>
    <lineage>
        <taxon>Bacteria</taxon>
        <taxon>Bacillati</taxon>
        <taxon>Actinomycetota</taxon>
        <taxon>Actinomycetes</taxon>
        <taxon>Pseudonocardiales</taxon>
        <taxon>Pseudonocardiaceae</taxon>
        <taxon>Amycolatopsis</taxon>
    </lineage>
</organism>
<protein>
    <submittedName>
        <fullName evidence="2">Uncharacterized protein</fullName>
    </submittedName>
</protein>
<proteinExistence type="predicted"/>
<name>M2QAQ2_9PSEU</name>
<reference evidence="2 3" key="1">
    <citation type="submission" date="2012-10" db="EMBL/GenBank/DDBJ databases">
        <title>Genome assembly of Amycolatopsis azurea DSM 43854.</title>
        <authorList>
            <person name="Khatri I."/>
            <person name="Kaur I."/>
            <person name="Subramanian S."/>
            <person name="Mayilraj S."/>
        </authorList>
    </citation>
    <scope>NUCLEOTIDE SEQUENCE [LARGE SCALE GENOMIC DNA]</scope>
    <source>
        <strain evidence="2 3">DSM 43854</strain>
    </source>
</reference>
<evidence type="ECO:0000313" key="3">
    <source>
        <dbReference type="Proteomes" id="UP000014137"/>
    </source>
</evidence>
<dbReference type="PATRIC" id="fig|1238180.3.peg.7121"/>
<comment type="caution">
    <text evidence="2">The sequence shown here is derived from an EMBL/GenBank/DDBJ whole genome shotgun (WGS) entry which is preliminary data.</text>
</comment>